<dbReference type="Proteomes" id="UP000649617">
    <property type="component" value="Unassembled WGS sequence"/>
</dbReference>
<dbReference type="AlphaFoldDB" id="A0A812JKS2"/>
<accession>A0A812JKS2</accession>
<dbReference type="EMBL" id="CAJNIZ010002511">
    <property type="protein sequence ID" value="CAE7211339.1"/>
    <property type="molecule type" value="Genomic_DNA"/>
</dbReference>
<comment type="caution">
    <text evidence="1">The sequence shown here is derived from an EMBL/GenBank/DDBJ whole genome shotgun (WGS) entry which is preliminary data.</text>
</comment>
<organism evidence="1 2">
    <name type="scientific">Symbiodinium pilosum</name>
    <name type="common">Dinoflagellate</name>
    <dbReference type="NCBI Taxonomy" id="2952"/>
    <lineage>
        <taxon>Eukaryota</taxon>
        <taxon>Sar</taxon>
        <taxon>Alveolata</taxon>
        <taxon>Dinophyceae</taxon>
        <taxon>Suessiales</taxon>
        <taxon>Symbiodiniaceae</taxon>
        <taxon>Symbiodinium</taxon>
    </lineage>
</organism>
<gene>
    <name evidence="1" type="ORF">SPIL2461_LOCUS2318</name>
</gene>
<evidence type="ECO:0000313" key="2">
    <source>
        <dbReference type="Proteomes" id="UP000649617"/>
    </source>
</evidence>
<name>A0A812JKS2_SYMPI</name>
<protein>
    <submittedName>
        <fullName evidence="1">Uncharacterized protein</fullName>
    </submittedName>
</protein>
<reference evidence="1" key="1">
    <citation type="submission" date="2021-02" db="EMBL/GenBank/DDBJ databases">
        <authorList>
            <person name="Dougan E. K."/>
            <person name="Rhodes N."/>
            <person name="Thang M."/>
            <person name="Chan C."/>
        </authorList>
    </citation>
    <scope>NUCLEOTIDE SEQUENCE</scope>
</reference>
<sequence>MDVPQGVQDAVNQVLQAEGMPTLSQWNAVLSILEKHGLAWKQMLTACSLLVHPMNRAGMGVNSFAVHSKGASLHQTGFDAQHLHSSTRFELAQDASVRQNQVAFNHVLVQQSNGLLAPINSKERYLSVSSGHLSQFVKAALAECSTNQKGLQDSGGRLNKQTLSRDPELKKLLESGWEWTVVSWKAESTWPLLPSLAEKALNASNSAFTAQNEVEFLLQLFQLAQQQKGANLQELARQLGQESPLSSYSSDMGKWVEMFSGQGDFLKFLGPFSQEFGDGVNLGQEFWAAVAGPLQAQLPMIRLAMLASNYTAPQSKIANGLARLIVRADFDKLKNSKVKTAADKAENGLFQAWSKVATLLPDLGAARAFGMLCIRCILHLLGKEKMGREARIFKTVEEIFLLFEDDLNGCGAAASSSTSARSKPAAGTAMVALGEAYDPLWLAQQKIELKIGNIYQRKDQLWRLLALDKDKLCFEAASLFAEGEMELATADCHKELKLHKGPVPSILGKQAAASRMPSTLCTAEQKQASLFLSLLKAAPKLEPKGLWELVGIESASKKLSSHWSL</sequence>
<proteinExistence type="predicted"/>
<dbReference type="OrthoDB" id="410564at2759"/>
<evidence type="ECO:0000313" key="1">
    <source>
        <dbReference type="EMBL" id="CAE7211339.1"/>
    </source>
</evidence>
<keyword evidence="2" id="KW-1185">Reference proteome</keyword>